<proteinExistence type="predicted"/>
<dbReference type="Proteomes" id="UP000887565">
    <property type="component" value="Unplaced"/>
</dbReference>
<organism evidence="2 3">
    <name type="scientific">Romanomermis culicivorax</name>
    <name type="common">Nematode worm</name>
    <dbReference type="NCBI Taxonomy" id="13658"/>
    <lineage>
        <taxon>Eukaryota</taxon>
        <taxon>Metazoa</taxon>
        <taxon>Ecdysozoa</taxon>
        <taxon>Nematoda</taxon>
        <taxon>Enoplea</taxon>
        <taxon>Dorylaimia</taxon>
        <taxon>Mermithida</taxon>
        <taxon>Mermithoidea</taxon>
        <taxon>Mermithidae</taxon>
        <taxon>Romanomermis</taxon>
    </lineage>
</organism>
<sequence>METGPLSDDDDMEEGHLCYMQNVEDETLIEDGTNNDPYKNEDDGDNVADNDDDEQASTPKKTTKRQDKEDIVQ</sequence>
<feature type="region of interest" description="Disordered" evidence="1">
    <location>
        <begin position="1"/>
        <end position="73"/>
    </location>
</feature>
<evidence type="ECO:0000313" key="2">
    <source>
        <dbReference type="Proteomes" id="UP000887565"/>
    </source>
</evidence>
<accession>A0A915JK46</accession>
<feature type="compositionally biased region" description="Acidic residues" evidence="1">
    <location>
        <begin position="42"/>
        <end position="55"/>
    </location>
</feature>
<evidence type="ECO:0000256" key="1">
    <source>
        <dbReference type="SAM" id="MobiDB-lite"/>
    </source>
</evidence>
<reference evidence="3" key="1">
    <citation type="submission" date="2022-11" db="UniProtKB">
        <authorList>
            <consortium name="WormBaseParasite"/>
        </authorList>
    </citation>
    <scope>IDENTIFICATION</scope>
</reference>
<keyword evidence="2" id="KW-1185">Reference proteome</keyword>
<name>A0A915JK46_ROMCU</name>
<protein>
    <submittedName>
        <fullName evidence="3">Uncharacterized protein</fullName>
    </submittedName>
</protein>
<evidence type="ECO:0000313" key="3">
    <source>
        <dbReference type="WBParaSite" id="nRc.2.0.1.t26540-RA"/>
    </source>
</evidence>
<feature type="compositionally biased region" description="Basic and acidic residues" evidence="1">
    <location>
        <begin position="64"/>
        <end position="73"/>
    </location>
</feature>
<dbReference type="AlphaFoldDB" id="A0A915JK46"/>
<dbReference type="WBParaSite" id="nRc.2.0.1.t26540-RA">
    <property type="protein sequence ID" value="nRc.2.0.1.t26540-RA"/>
    <property type="gene ID" value="nRc.2.0.1.g26540"/>
</dbReference>